<dbReference type="SUPFAM" id="SSF50494">
    <property type="entry name" value="Trypsin-like serine proteases"/>
    <property type="match status" value="3"/>
</dbReference>
<dbReference type="OrthoDB" id="10002959at2759"/>
<dbReference type="STRING" id="1965070.A0A3S3SB83"/>
<evidence type="ECO:0000256" key="7">
    <source>
        <dbReference type="RuleBase" id="RU363034"/>
    </source>
</evidence>
<evidence type="ECO:0000256" key="5">
    <source>
        <dbReference type="ARBA" id="ARBA00023180"/>
    </source>
</evidence>
<dbReference type="Proteomes" id="UP000285301">
    <property type="component" value="Unassembled WGS sequence"/>
</dbReference>
<dbReference type="InterPro" id="IPR001314">
    <property type="entry name" value="Peptidase_S1A"/>
</dbReference>
<dbReference type="FunFam" id="2.40.10.10:FF:000002">
    <property type="entry name" value="Transmembrane protease serine"/>
    <property type="match status" value="1"/>
</dbReference>
<dbReference type="PRINTS" id="PR00722">
    <property type="entry name" value="CHYMOTRYPSIN"/>
</dbReference>
<organism evidence="11 13">
    <name type="scientific">Dinothrombium tinctorium</name>
    <dbReference type="NCBI Taxonomy" id="1965070"/>
    <lineage>
        <taxon>Eukaryota</taxon>
        <taxon>Metazoa</taxon>
        <taxon>Ecdysozoa</taxon>
        <taxon>Arthropoda</taxon>
        <taxon>Chelicerata</taxon>
        <taxon>Arachnida</taxon>
        <taxon>Acari</taxon>
        <taxon>Acariformes</taxon>
        <taxon>Trombidiformes</taxon>
        <taxon>Prostigmata</taxon>
        <taxon>Anystina</taxon>
        <taxon>Parasitengona</taxon>
        <taxon>Trombidioidea</taxon>
        <taxon>Trombidiidae</taxon>
        <taxon>Dinothrombium</taxon>
    </lineage>
</organism>
<dbReference type="CDD" id="cd00190">
    <property type="entry name" value="Tryp_SPc"/>
    <property type="match status" value="3"/>
</dbReference>
<dbReference type="Pfam" id="PF00089">
    <property type="entry name" value="Trypsin"/>
    <property type="match status" value="3"/>
</dbReference>
<gene>
    <name evidence="11" type="ORF">B4U79_09546</name>
    <name evidence="12" type="ORF">B4U79_13323</name>
</gene>
<dbReference type="GO" id="GO:0005576">
    <property type="term" value="C:extracellular region"/>
    <property type="evidence" value="ECO:0007669"/>
    <property type="project" value="UniProtKB-SubCell"/>
</dbReference>
<dbReference type="PROSITE" id="PS00134">
    <property type="entry name" value="TRYPSIN_HIS"/>
    <property type="match status" value="2"/>
</dbReference>
<evidence type="ECO:0000256" key="9">
    <source>
        <dbReference type="SAM" id="SignalP"/>
    </source>
</evidence>
<dbReference type="PROSITE" id="PS50240">
    <property type="entry name" value="TRYPSIN_DOM"/>
    <property type="match status" value="2"/>
</dbReference>
<evidence type="ECO:0000256" key="1">
    <source>
        <dbReference type="ARBA" id="ARBA00004613"/>
    </source>
</evidence>
<dbReference type="InterPro" id="IPR009003">
    <property type="entry name" value="Peptidase_S1_PA"/>
</dbReference>
<evidence type="ECO:0000256" key="8">
    <source>
        <dbReference type="SAM" id="MobiDB-lite"/>
    </source>
</evidence>
<keyword evidence="7" id="KW-0645">Protease</keyword>
<dbReference type="InterPro" id="IPR043504">
    <property type="entry name" value="Peptidase_S1_PA_chymotrypsin"/>
</dbReference>
<feature type="signal peptide" evidence="9">
    <location>
        <begin position="1"/>
        <end position="25"/>
    </location>
</feature>
<keyword evidence="5" id="KW-0325">Glycoprotein</keyword>
<comment type="similarity">
    <text evidence="6">Belongs to the peptidase S1 family. CLIP subfamily.</text>
</comment>
<dbReference type="PANTHER" id="PTHR24252">
    <property type="entry name" value="ACROSIN-RELATED"/>
    <property type="match status" value="1"/>
</dbReference>
<keyword evidence="7" id="KW-0720">Serine protease</keyword>
<dbReference type="EMBL" id="NCKU01001583">
    <property type="protein sequence ID" value="RWS11739.1"/>
    <property type="molecule type" value="Genomic_DNA"/>
</dbReference>
<name>A0A3S3SB83_9ACAR</name>
<proteinExistence type="inferred from homology"/>
<dbReference type="FunFam" id="2.40.10.10:FF:000028">
    <property type="entry name" value="Serine protease easter"/>
    <property type="match status" value="1"/>
</dbReference>
<evidence type="ECO:0000256" key="4">
    <source>
        <dbReference type="ARBA" id="ARBA00023157"/>
    </source>
</evidence>
<dbReference type="EMBL" id="NCKU01001587">
    <property type="protein sequence ID" value="RWS11732.1"/>
    <property type="molecule type" value="Genomic_DNA"/>
</dbReference>
<feature type="domain" description="Peptidase S1" evidence="10">
    <location>
        <begin position="189"/>
        <end position="431"/>
    </location>
</feature>
<evidence type="ECO:0000256" key="6">
    <source>
        <dbReference type="ARBA" id="ARBA00024195"/>
    </source>
</evidence>
<dbReference type="InterPro" id="IPR001254">
    <property type="entry name" value="Trypsin_dom"/>
</dbReference>
<keyword evidence="2" id="KW-0964">Secreted</keyword>
<feature type="compositionally biased region" description="Low complexity" evidence="8">
    <location>
        <begin position="105"/>
        <end position="115"/>
    </location>
</feature>
<sequence length="1021" mass="114435">MQSYDNFFFKLHFLVLILIANHCSSSPHRGHLASFPPVIRHPGTCTFQRSQSACTFSLLCHLAYGVPIEGCGGDLSVTCCMLYNAFNPHIHPNYHHSLPPPHSPLHPLSGPKSPSQSLAFPNRPPPQLPRLHPERPNAQPPVDYSVLRRGKPPFSPSQAVSVFERQSYARNFIEDDICGKPVSKPTNRIIGGQDAYFGEFPWQVHIKISKHQCGGALVGNCFVVTAAHCVYKSSIKDLEVFLGLWDIEDQRYQENPPQYFRVVEAYMHPDFRYSASHPDRYDIAVLRLDKEVQYSDSVLPICLPPPHFNYEGWYGIVTGWGKTDPALSNRYGTRLLQKVEVPIIKNKECENWHRSQGIDLHIFPEMMCAGYENGEKDACVGDSGGPLIVYHDGRWTLGGITSAGFGCAQSRQPGIYHRVSHTVEWVQTKIKTHIRMVKVIPSLLVIVAINLINCQLPKSSNWKFWTSKLALLTKPQKQDEDPKQLNALWSLLNIARFVLSFPQQCSYQGADYPCGFGFNCWLQGKRILDLCSGGLFWSCCVPQQTQVSPAGILHDPECGKVYTRNSKIVGGENAKFGEVPWQAAVVKRQYFNQKISCGGALINRKWVVTAAHCVYRTPATNLRLRLGDYNLKGQTEKFAHEEFGVKRKVVNEKYNPATYQNDIALLELSTEVDFKQHIVPVCLPNKTDNITGSMATVTGWGRTQYGVPASLGVLQKVDVEVIDSNTCQQWMKTVGRREIIYSNMICAGYKDGGKDSCQGDSGSPLTLSLYSLHDNDTATTTASNVTECGSNRYNNESPLTERIVGGNTSMPGEWPWQASIVTTNPSSSGKAIFWEVRVGEHNQKITETYEKTYSVSRVFHYPWYRGYDNDIALMKLSEPVEVNEYVSPICLPASTEIEFTDRECVATGWGKVDYNKKGADILQKVKIQVFDNSDCHNAYFPKFKISIRNWHLCAGTKEGGKGTCHGDSGGPLQCKMGNQWHLAGITSFGSGCAKPGFPDVYTRVTHFLVWVNQIRELYKDI</sequence>
<evidence type="ECO:0000313" key="13">
    <source>
        <dbReference type="Proteomes" id="UP000285301"/>
    </source>
</evidence>
<comment type="subcellular location">
    <subcellularLocation>
        <location evidence="1">Secreted</location>
    </subcellularLocation>
</comment>
<dbReference type="InterPro" id="IPR033116">
    <property type="entry name" value="TRYPSIN_SER"/>
</dbReference>
<dbReference type="AlphaFoldDB" id="A0A3S3SB83"/>
<dbReference type="GO" id="GO:0006508">
    <property type="term" value="P:proteolysis"/>
    <property type="evidence" value="ECO:0007669"/>
    <property type="project" value="UniProtKB-KW"/>
</dbReference>
<dbReference type="GO" id="GO:0004252">
    <property type="term" value="F:serine-type endopeptidase activity"/>
    <property type="evidence" value="ECO:0007669"/>
    <property type="project" value="InterPro"/>
</dbReference>
<feature type="domain" description="Peptidase S1" evidence="10">
    <location>
        <begin position="568"/>
        <end position="1016"/>
    </location>
</feature>
<protein>
    <submittedName>
        <fullName evidence="11">Serine proteinase stubble-like protein 1</fullName>
    </submittedName>
</protein>
<dbReference type="PANTHER" id="PTHR24252:SF7">
    <property type="entry name" value="HYALIN"/>
    <property type="match status" value="1"/>
</dbReference>
<dbReference type="FunFam" id="2.40.10.10:FF:000054">
    <property type="entry name" value="Complement C1r subcomponent"/>
    <property type="match status" value="1"/>
</dbReference>
<dbReference type="SMART" id="SM00020">
    <property type="entry name" value="Tryp_SPc"/>
    <property type="match status" value="3"/>
</dbReference>
<reference evidence="11 13" key="1">
    <citation type="journal article" date="2018" name="Gigascience">
        <title>Genomes of trombidid mites reveal novel predicted allergens and laterally-transferred genes associated with secondary metabolism.</title>
        <authorList>
            <person name="Dong X."/>
            <person name="Chaisiri K."/>
            <person name="Xia D."/>
            <person name="Armstrong S.D."/>
            <person name="Fang Y."/>
            <person name="Donnelly M.J."/>
            <person name="Kadowaki T."/>
            <person name="McGarry J.W."/>
            <person name="Darby A.C."/>
            <person name="Makepeace B.L."/>
        </authorList>
    </citation>
    <scope>NUCLEOTIDE SEQUENCE [LARGE SCALE GENOMIC DNA]</scope>
    <source>
        <strain evidence="11">UoL-WK</strain>
    </source>
</reference>
<feature type="region of interest" description="Disordered" evidence="8">
    <location>
        <begin position="101"/>
        <end position="140"/>
    </location>
</feature>
<reference evidence="11" key="2">
    <citation type="submission" date="2018-11" db="EMBL/GenBank/DDBJ databases">
        <title>Trombidioid mite genomics.</title>
        <authorList>
            <person name="Dong X."/>
        </authorList>
    </citation>
    <scope>NUCLEOTIDE SEQUENCE</scope>
    <source>
        <strain evidence="11">UoL-WK</strain>
    </source>
</reference>
<evidence type="ECO:0000259" key="10">
    <source>
        <dbReference type="PROSITE" id="PS50240"/>
    </source>
</evidence>
<evidence type="ECO:0000256" key="2">
    <source>
        <dbReference type="ARBA" id="ARBA00022525"/>
    </source>
</evidence>
<keyword evidence="7" id="KW-0378">Hydrolase</keyword>
<keyword evidence="4" id="KW-1015">Disulfide bond</keyword>
<dbReference type="FunFam" id="2.40.10.10:FF:000072">
    <property type="entry name" value="CLIP-domain serine protease"/>
    <property type="match status" value="1"/>
</dbReference>
<keyword evidence="13" id="KW-1185">Reference proteome</keyword>
<feature type="chain" id="PRO_5036344757" evidence="9">
    <location>
        <begin position="26"/>
        <end position="1021"/>
    </location>
</feature>
<dbReference type="InterPro" id="IPR018114">
    <property type="entry name" value="TRYPSIN_HIS"/>
</dbReference>
<evidence type="ECO:0000313" key="12">
    <source>
        <dbReference type="EMBL" id="RWS11739.1"/>
    </source>
</evidence>
<keyword evidence="3 9" id="KW-0732">Signal</keyword>
<accession>A0A3S3SB83</accession>
<dbReference type="PROSITE" id="PS00135">
    <property type="entry name" value="TRYPSIN_SER"/>
    <property type="match status" value="3"/>
</dbReference>
<evidence type="ECO:0000256" key="3">
    <source>
        <dbReference type="ARBA" id="ARBA00022729"/>
    </source>
</evidence>
<dbReference type="Gene3D" id="2.40.10.10">
    <property type="entry name" value="Trypsin-like serine proteases"/>
    <property type="match status" value="4"/>
</dbReference>
<comment type="caution">
    <text evidence="11">The sequence shown here is derived from an EMBL/GenBank/DDBJ whole genome shotgun (WGS) entry which is preliminary data.</text>
</comment>
<evidence type="ECO:0000313" key="11">
    <source>
        <dbReference type="EMBL" id="RWS11732.1"/>
    </source>
</evidence>